<dbReference type="RefSeq" id="WP_000196402.1">
    <property type="nucleotide sequence ID" value="NC_011080.1"/>
</dbReference>
<gene>
    <name evidence="2" type="ordered locus">SNSL254_A1130</name>
</gene>
<name>A0A0H3BTZ7_SALNS</name>
<feature type="domain" description="DUF4224" evidence="1">
    <location>
        <begin position="7"/>
        <end position="51"/>
    </location>
</feature>
<sequence>MTRENDLLTDAELIEFTGYQKPSKQREILDRGGVSYIPDREGRPMVTWTHINAVLNGQITVQQATETKPDFGAI</sequence>
<dbReference type="HOGENOM" id="CLU_187569_0_0_6"/>
<evidence type="ECO:0000259" key="1">
    <source>
        <dbReference type="Pfam" id="PF13986"/>
    </source>
</evidence>
<dbReference type="KEGG" id="see:SNSL254_A1130"/>
<proteinExistence type="predicted"/>
<organism evidence="2 3">
    <name type="scientific">Salmonella newport (strain SL254)</name>
    <dbReference type="NCBI Taxonomy" id="423368"/>
    <lineage>
        <taxon>Bacteria</taxon>
        <taxon>Pseudomonadati</taxon>
        <taxon>Pseudomonadota</taxon>
        <taxon>Gammaproteobacteria</taxon>
        <taxon>Enterobacterales</taxon>
        <taxon>Enterobacteriaceae</taxon>
        <taxon>Salmonella</taxon>
    </lineage>
</organism>
<dbReference type="EMBL" id="CP001113">
    <property type="protein sequence ID" value="ACF64491.1"/>
    <property type="molecule type" value="Genomic_DNA"/>
</dbReference>
<dbReference type="Proteomes" id="UP000008824">
    <property type="component" value="Chromosome"/>
</dbReference>
<evidence type="ECO:0000313" key="2">
    <source>
        <dbReference type="EMBL" id="ACF64491.1"/>
    </source>
</evidence>
<evidence type="ECO:0000313" key="3">
    <source>
        <dbReference type="Proteomes" id="UP000008824"/>
    </source>
</evidence>
<reference evidence="2 3" key="1">
    <citation type="journal article" date="2011" name="J. Bacteriol.">
        <title>Comparative genomics of 28 Salmonella enterica isolates: evidence for CRISPR-mediated adaptive sublineage evolution.</title>
        <authorList>
            <person name="Fricke W.F."/>
            <person name="Mammel M.K."/>
            <person name="McDermott P.F."/>
            <person name="Tartera C."/>
            <person name="White D.G."/>
            <person name="Leclerc J.E."/>
            <person name="Ravel J."/>
            <person name="Cebula T.A."/>
        </authorList>
    </citation>
    <scope>NUCLEOTIDE SEQUENCE [LARGE SCALE GENOMIC DNA]</scope>
    <source>
        <strain evidence="2 3">SL254</strain>
    </source>
</reference>
<protein>
    <recommendedName>
        <fullName evidence="1">DUF4224 domain-containing protein</fullName>
    </recommendedName>
</protein>
<accession>A0A0H3BTZ7</accession>
<dbReference type="AlphaFoldDB" id="A0A0H3BTZ7"/>
<dbReference type="InterPro" id="IPR025319">
    <property type="entry name" value="DUF4224"/>
</dbReference>
<dbReference type="Pfam" id="PF13986">
    <property type="entry name" value="DUF4224"/>
    <property type="match status" value="1"/>
</dbReference>